<name>A0A4U5MVE9_STECR</name>
<proteinExistence type="predicted"/>
<keyword evidence="1" id="KW-1133">Transmembrane helix</keyword>
<reference evidence="2 3" key="1">
    <citation type="journal article" date="2015" name="Genome Biol.">
        <title>Comparative genomics of Steinernema reveals deeply conserved gene regulatory networks.</title>
        <authorList>
            <person name="Dillman A.R."/>
            <person name="Macchietto M."/>
            <person name="Porter C.F."/>
            <person name="Rogers A."/>
            <person name="Williams B."/>
            <person name="Antoshechkin I."/>
            <person name="Lee M.M."/>
            <person name="Goodwin Z."/>
            <person name="Lu X."/>
            <person name="Lewis E.E."/>
            <person name="Goodrich-Blair H."/>
            <person name="Stock S.P."/>
            <person name="Adams B.J."/>
            <person name="Sternberg P.W."/>
            <person name="Mortazavi A."/>
        </authorList>
    </citation>
    <scope>NUCLEOTIDE SEQUENCE [LARGE SCALE GENOMIC DNA]</scope>
    <source>
        <strain evidence="2 3">ALL</strain>
    </source>
</reference>
<keyword evidence="1" id="KW-0472">Membrane</keyword>
<organism evidence="2 3">
    <name type="scientific">Steinernema carpocapsae</name>
    <name type="common">Entomopathogenic nematode</name>
    <dbReference type="NCBI Taxonomy" id="34508"/>
    <lineage>
        <taxon>Eukaryota</taxon>
        <taxon>Metazoa</taxon>
        <taxon>Ecdysozoa</taxon>
        <taxon>Nematoda</taxon>
        <taxon>Chromadorea</taxon>
        <taxon>Rhabditida</taxon>
        <taxon>Tylenchina</taxon>
        <taxon>Panagrolaimomorpha</taxon>
        <taxon>Strongyloidoidea</taxon>
        <taxon>Steinernematidae</taxon>
        <taxon>Steinernema</taxon>
    </lineage>
</organism>
<protein>
    <recommendedName>
        <fullName evidence="4">7TM GPCR serpentine receptor class x (Srx) domain-containing protein</fullName>
    </recommendedName>
</protein>
<gene>
    <name evidence="2" type="ORF">L596_021002</name>
</gene>
<accession>A0A4U5MVE9</accession>
<keyword evidence="3" id="KW-1185">Reference proteome</keyword>
<feature type="transmembrane region" description="Helical" evidence="1">
    <location>
        <begin position="12"/>
        <end position="32"/>
    </location>
</feature>
<evidence type="ECO:0000256" key="1">
    <source>
        <dbReference type="SAM" id="Phobius"/>
    </source>
</evidence>
<dbReference type="InterPro" id="IPR019425">
    <property type="entry name" value="7TM_GPCR_serpentine_rcpt_Srt"/>
</dbReference>
<evidence type="ECO:0000313" key="2">
    <source>
        <dbReference type="EMBL" id="TKR73724.1"/>
    </source>
</evidence>
<sequence>MQFIPTSVEVSVFFVFVWMCSNGGPAVIYLTMNSTIRHGVIQLVINALRDGQSSSAVMSTVVTNGV</sequence>
<evidence type="ECO:0008006" key="4">
    <source>
        <dbReference type="Google" id="ProtNLM"/>
    </source>
</evidence>
<dbReference type="Pfam" id="PF10321">
    <property type="entry name" value="7TM_GPCR_Srt"/>
    <property type="match status" value="1"/>
</dbReference>
<dbReference type="Proteomes" id="UP000298663">
    <property type="component" value="Unassembled WGS sequence"/>
</dbReference>
<comment type="caution">
    <text evidence="2">The sequence shown here is derived from an EMBL/GenBank/DDBJ whole genome shotgun (WGS) entry which is preliminary data.</text>
</comment>
<reference evidence="2 3" key="2">
    <citation type="journal article" date="2019" name="G3 (Bethesda)">
        <title>Hybrid Assembly of the Genome of the Entomopathogenic Nematode Steinernema carpocapsae Identifies the X-Chromosome.</title>
        <authorList>
            <person name="Serra L."/>
            <person name="Macchietto M."/>
            <person name="Macias-Munoz A."/>
            <person name="McGill C.J."/>
            <person name="Rodriguez I.M."/>
            <person name="Rodriguez B."/>
            <person name="Murad R."/>
            <person name="Mortazavi A."/>
        </authorList>
    </citation>
    <scope>NUCLEOTIDE SEQUENCE [LARGE SCALE GENOMIC DNA]</scope>
    <source>
        <strain evidence="2 3">ALL</strain>
    </source>
</reference>
<keyword evidence="1" id="KW-0812">Transmembrane</keyword>
<evidence type="ECO:0000313" key="3">
    <source>
        <dbReference type="Proteomes" id="UP000298663"/>
    </source>
</evidence>
<dbReference type="OrthoDB" id="5874722at2759"/>
<dbReference type="EMBL" id="AZBU02000006">
    <property type="protein sequence ID" value="TKR73724.1"/>
    <property type="molecule type" value="Genomic_DNA"/>
</dbReference>
<dbReference type="AlphaFoldDB" id="A0A4U5MVE9"/>